<dbReference type="EMBL" id="BLAF01000082">
    <property type="protein sequence ID" value="GES26273.1"/>
    <property type="molecule type" value="Genomic_DNA"/>
</dbReference>
<comment type="caution">
    <text evidence="1">The sequence shown here is derived from an EMBL/GenBank/DDBJ whole genome shotgun (WGS) entry which is preliminary data.</text>
</comment>
<evidence type="ECO:0000313" key="1">
    <source>
        <dbReference type="EMBL" id="GES26273.1"/>
    </source>
</evidence>
<name>A0A5M3Y315_9ACTN</name>
<keyword evidence="2" id="KW-1185">Reference proteome</keyword>
<reference evidence="1 2" key="1">
    <citation type="submission" date="2019-10" db="EMBL/GenBank/DDBJ databases">
        <title>Whole genome shotgun sequence of Acrocarpospora pleiomorpha NBRC 16267.</title>
        <authorList>
            <person name="Ichikawa N."/>
            <person name="Kimura A."/>
            <person name="Kitahashi Y."/>
            <person name="Komaki H."/>
            <person name="Oguchi A."/>
        </authorList>
    </citation>
    <scope>NUCLEOTIDE SEQUENCE [LARGE SCALE GENOMIC DNA]</scope>
    <source>
        <strain evidence="1 2">NBRC 16267</strain>
    </source>
</reference>
<accession>A0A5M3Y315</accession>
<protein>
    <submittedName>
        <fullName evidence="1">Uncharacterized protein</fullName>
    </submittedName>
</protein>
<dbReference type="AlphaFoldDB" id="A0A5M3Y315"/>
<dbReference type="Proteomes" id="UP000377595">
    <property type="component" value="Unassembled WGS sequence"/>
</dbReference>
<organism evidence="1 2">
    <name type="scientific">Acrocarpospora pleiomorpha</name>
    <dbReference type="NCBI Taxonomy" id="90975"/>
    <lineage>
        <taxon>Bacteria</taxon>
        <taxon>Bacillati</taxon>
        <taxon>Actinomycetota</taxon>
        <taxon>Actinomycetes</taxon>
        <taxon>Streptosporangiales</taxon>
        <taxon>Streptosporangiaceae</taxon>
        <taxon>Acrocarpospora</taxon>
    </lineage>
</organism>
<gene>
    <name evidence="1" type="ORF">Aple_091720</name>
</gene>
<evidence type="ECO:0000313" key="2">
    <source>
        <dbReference type="Proteomes" id="UP000377595"/>
    </source>
</evidence>
<proteinExistence type="predicted"/>
<dbReference type="RefSeq" id="WP_344316179.1">
    <property type="nucleotide sequence ID" value="NZ_BAAAHM010000004.1"/>
</dbReference>
<sequence>MLRLSLPCLTGVAVLLLRVAELGVARLRLRELGDVRRLIAELLAGVTRFAELMFAGVIRLGFPELLFAGIIRLGFAELLFARVTRLGLAELEVAGWLRVHRRLAGLRVAVERSAEGVGAAAAHPGLLVVVVERGREDRVLARPVRSLAVRVGGRGLE</sequence>